<accession>A0A2P1IQ77</accession>
<feature type="domain" description="NADPH-dependent FMN reductase-like" evidence="3">
    <location>
        <begin position="78"/>
        <end position="197"/>
    </location>
</feature>
<dbReference type="EMBL" id="KY867431">
    <property type="protein sequence ID" value="AVN88217.1"/>
    <property type="molecule type" value="Genomic_DNA"/>
</dbReference>
<dbReference type="AlphaFoldDB" id="A0A2P1IQ77"/>
<protein>
    <submittedName>
        <fullName evidence="4">NADPH-dependent FMN reductase</fullName>
    </submittedName>
</protein>
<sequence length="236" mass="25397">MGGYGRWNIPRGGHFYLLLTGYDLGKFFGGIITSGGGPVIILVIVHKGEGRSFEPAGNWLPQLQKLKERKVFPGGAAGLAPQGVTIEALPSIRDIPLYDADMQQGEGFPAAVEAIAEQIRQADGVIIVTPEYNYSVPGGLKNAIDWLSRVPNQPLAGKPVAIQTSSMGPIGGARCQYHLRQILVFLDAMVMNKPEFMGGVIQSKVDEQAGELSDQGALDFLTGQLSAFSDFIRRVE</sequence>
<dbReference type="PANTHER" id="PTHR30543:SF21">
    <property type="entry name" value="NAD(P)H-DEPENDENT FMN REDUCTASE LOT6"/>
    <property type="match status" value="1"/>
</dbReference>
<gene>
    <name evidence="4" type="primary">prnF</name>
</gene>
<evidence type="ECO:0000256" key="1">
    <source>
        <dbReference type="ARBA" id="ARBA00001917"/>
    </source>
</evidence>
<dbReference type="InterPro" id="IPR050712">
    <property type="entry name" value="NAD(P)H-dep_reductase"/>
</dbReference>
<comment type="cofactor">
    <cofactor evidence="1">
        <name>FMN</name>
        <dbReference type="ChEBI" id="CHEBI:58210"/>
    </cofactor>
</comment>
<evidence type="ECO:0000259" key="3">
    <source>
        <dbReference type="Pfam" id="PF03358"/>
    </source>
</evidence>
<dbReference type="InterPro" id="IPR029039">
    <property type="entry name" value="Flavoprotein-like_sf"/>
</dbReference>
<dbReference type="InterPro" id="IPR005025">
    <property type="entry name" value="FMN_Rdtase-like_dom"/>
</dbReference>
<dbReference type="GO" id="GO:0005829">
    <property type="term" value="C:cytosol"/>
    <property type="evidence" value="ECO:0007669"/>
    <property type="project" value="TreeGrafter"/>
</dbReference>
<organism evidence="4">
    <name type="scientific">Serratia nematodiphila</name>
    <dbReference type="NCBI Taxonomy" id="458197"/>
    <lineage>
        <taxon>Bacteria</taxon>
        <taxon>Pseudomonadati</taxon>
        <taxon>Pseudomonadota</taxon>
        <taxon>Gammaproteobacteria</taxon>
        <taxon>Enterobacterales</taxon>
        <taxon>Yersiniaceae</taxon>
        <taxon>Serratia</taxon>
    </lineage>
</organism>
<dbReference type="GO" id="GO:0010181">
    <property type="term" value="F:FMN binding"/>
    <property type="evidence" value="ECO:0007669"/>
    <property type="project" value="TreeGrafter"/>
</dbReference>
<dbReference type="Pfam" id="PF03358">
    <property type="entry name" value="FMN_red"/>
    <property type="match status" value="1"/>
</dbReference>
<reference evidence="4" key="1">
    <citation type="submission" date="2017-03" db="EMBL/GenBank/DDBJ databases">
        <authorList>
            <person name="Afonso C.L."/>
            <person name="Miller P.J."/>
            <person name="Scott M.A."/>
            <person name="Spackman E."/>
            <person name="Goraichik I."/>
            <person name="Dimitrov K.M."/>
            <person name="Suarez D.L."/>
            <person name="Swayne D.E."/>
        </authorList>
    </citation>
    <scope>NUCLEOTIDE SEQUENCE</scope>
    <source>
        <strain evidence="4">TO-2</strain>
    </source>
</reference>
<dbReference type="PANTHER" id="PTHR30543">
    <property type="entry name" value="CHROMATE REDUCTASE"/>
    <property type="match status" value="1"/>
</dbReference>
<keyword evidence="2" id="KW-0288">FMN</keyword>
<evidence type="ECO:0000256" key="2">
    <source>
        <dbReference type="ARBA" id="ARBA00022643"/>
    </source>
</evidence>
<dbReference type="GO" id="GO:0016491">
    <property type="term" value="F:oxidoreductase activity"/>
    <property type="evidence" value="ECO:0007669"/>
    <property type="project" value="InterPro"/>
</dbReference>
<keyword evidence="2" id="KW-0285">Flavoprotein</keyword>
<evidence type="ECO:0000313" key="4">
    <source>
        <dbReference type="EMBL" id="AVN88217.1"/>
    </source>
</evidence>
<proteinExistence type="predicted"/>
<name>A0A2P1IQ77_9GAMM</name>
<dbReference type="SUPFAM" id="SSF52218">
    <property type="entry name" value="Flavoproteins"/>
    <property type="match status" value="1"/>
</dbReference>
<dbReference type="Gene3D" id="3.40.50.360">
    <property type="match status" value="1"/>
</dbReference>